<feature type="compositionally biased region" description="Basic and acidic residues" evidence="1">
    <location>
        <begin position="1"/>
        <end position="13"/>
    </location>
</feature>
<protein>
    <submittedName>
        <fullName evidence="2">Uncharacterized protein</fullName>
    </submittedName>
</protein>
<proteinExistence type="predicted"/>
<organism evidence="2 3">
    <name type="scientific">Eisenbergiella tayi</name>
    <dbReference type="NCBI Taxonomy" id="1432052"/>
    <lineage>
        <taxon>Bacteria</taxon>
        <taxon>Bacillati</taxon>
        <taxon>Bacillota</taxon>
        <taxon>Clostridia</taxon>
        <taxon>Lachnospirales</taxon>
        <taxon>Lachnospiraceae</taxon>
        <taxon>Eisenbergiella</taxon>
    </lineage>
</organism>
<feature type="region of interest" description="Disordered" evidence="1">
    <location>
        <begin position="1"/>
        <end position="63"/>
    </location>
</feature>
<accession>A0A1E3AA33</accession>
<dbReference type="AlphaFoldDB" id="A0A1E3AA33"/>
<gene>
    <name evidence="2" type="ORF">BEI61_01467</name>
</gene>
<dbReference type="Proteomes" id="UP000094067">
    <property type="component" value="Unassembled WGS sequence"/>
</dbReference>
<comment type="caution">
    <text evidence="2">The sequence shown here is derived from an EMBL/GenBank/DDBJ whole genome shotgun (WGS) entry which is preliminary data.</text>
</comment>
<evidence type="ECO:0000313" key="2">
    <source>
        <dbReference type="EMBL" id="ODM05578.1"/>
    </source>
</evidence>
<evidence type="ECO:0000256" key="1">
    <source>
        <dbReference type="SAM" id="MobiDB-lite"/>
    </source>
</evidence>
<name>A0A1E3AA33_9FIRM</name>
<sequence>MDKKAKAGQEASRKTSNVYDDGNIPQSDLPLPDDEKGTSDVVPDEVPRKDGPGGENSSKNRAE</sequence>
<dbReference type="RefSeq" id="WP_069151792.1">
    <property type="nucleotide sequence ID" value="NZ_MCGH01000002.1"/>
</dbReference>
<feature type="compositionally biased region" description="Basic and acidic residues" evidence="1">
    <location>
        <begin position="45"/>
        <end position="63"/>
    </location>
</feature>
<evidence type="ECO:0000313" key="3">
    <source>
        <dbReference type="Proteomes" id="UP000094067"/>
    </source>
</evidence>
<reference evidence="2 3" key="1">
    <citation type="submission" date="2016-07" db="EMBL/GenBank/DDBJ databases">
        <title>Characterization of isolates of Eisenbergiella tayi derived from blood cultures, using whole genome sequencing.</title>
        <authorList>
            <person name="Burdz T."/>
            <person name="Wiebe D."/>
            <person name="Huynh C."/>
            <person name="Bernard K."/>
        </authorList>
    </citation>
    <scope>NUCLEOTIDE SEQUENCE [LARGE SCALE GENOMIC DNA]</scope>
    <source>
        <strain evidence="2 3">NML 110608</strain>
    </source>
</reference>
<dbReference type="EMBL" id="MCGH01000002">
    <property type="protein sequence ID" value="ODM05578.1"/>
    <property type="molecule type" value="Genomic_DNA"/>
</dbReference>